<name>A0A810Q897_9FIRM</name>
<reference evidence="3" key="1">
    <citation type="submission" date="2020-09" db="EMBL/GenBank/DDBJ databases">
        <title>New species isolated from human feces.</title>
        <authorList>
            <person name="Kitahara M."/>
            <person name="Shigeno Y."/>
            <person name="Shime M."/>
            <person name="Matsumoto Y."/>
            <person name="Nakamura S."/>
            <person name="Motooka D."/>
            <person name="Fukuoka S."/>
            <person name="Nishikawa H."/>
            <person name="Benno Y."/>
        </authorList>
    </citation>
    <scope>NUCLEOTIDE SEQUENCE</scope>
    <source>
        <strain evidence="3">MM59</strain>
    </source>
</reference>
<accession>A0A810Q897</accession>
<dbReference type="PANTHER" id="PTHR46797:SF1">
    <property type="entry name" value="METHYLPHOSPHONATE SYNTHASE"/>
    <property type="match status" value="1"/>
</dbReference>
<proteinExistence type="predicted"/>
<dbReference type="Gene3D" id="1.10.260.40">
    <property type="entry name" value="lambda repressor-like DNA-binding domains"/>
    <property type="match status" value="1"/>
</dbReference>
<dbReference type="GO" id="GO:0003677">
    <property type="term" value="F:DNA binding"/>
    <property type="evidence" value="ECO:0007669"/>
    <property type="project" value="UniProtKB-KW"/>
</dbReference>
<dbReference type="PROSITE" id="PS50943">
    <property type="entry name" value="HTH_CROC1"/>
    <property type="match status" value="1"/>
</dbReference>
<evidence type="ECO:0000256" key="1">
    <source>
        <dbReference type="ARBA" id="ARBA00023125"/>
    </source>
</evidence>
<keyword evidence="1" id="KW-0238">DNA-binding</keyword>
<evidence type="ECO:0000259" key="2">
    <source>
        <dbReference type="PROSITE" id="PS50943"/>
    </source>
</evidence>
<dbReference type="GO" id="GO:0005829">
    <property type="term" value="C:cytosol"/>
    <property type="evidence" value="ECO:0007669"/>
    <property type="project" value="TreeGrafter"/>
</dbReference>
<dbReference type="InterPro" id="IPR010982">
    <property type="entry name" value="Lambda_DNA-bd_dom_sf"/>
</dbReference>
<dbReference type="SUPFAM" id="SSF47413">
    <property type="entry name" value="lambda repressor-like DNA-binding domains"/>
    <property type="match status" value="1"/>
</dbReference>
<evidence type="ECO:0000313" key="3">
    <source>
        <dbReference type="EMBL" id="BCK84194.1"/>
    </source>
</evidence>
<dbReference type="AlphaFoldDB" id="A0A810Q897"/>
<dbReference type="Proteomes" id="UP000679848">
    <property type="component" value="Chromosome"/>
</dbReference>
<evidence type="ECO:0000313" key="4">
    <source>
        <dbReference type="Proteomes" id="UP000679848"/>
    </source>
</evidence>
<dbReference type="SMART" id="SM00530">
    <property type="entry name" value="HTH_XRE"/>
    <property type="match status" value="1"/>
</dbReference>
<dbReference type="CDD" id="cd00093">
    <property type="entry name" value="HTH_XRE"/>
    <property type="match status" value="1"/>
</dbReference>
<dbReference type="KEGG" id="pfaa:MM59RIKEN_15130"/>
<dbReference type="InterPro" id="IPR001387">
    <property type="entry name" value="Cro/C1-type_HTH"/>
</dbReference>
<dbReference type="GO" id="GO:0003700">
    <property type="term" value="F:DNA-binding transcription factor activity"/>
    <property type="evidence" value="ECO:0007669"/>
    <property type="project" value="TreeGrafter"/>
</dbReference>
<sequence>MRKEEQKEAFREEYRLLGLKIAYYRKKRGYTQEQLADRAECSWSFLSQLEANNGDRIHAPSLYTLFCIARALEISVSKLFEE</sequence>
<protein>
    <submittedName>
        <fullName evidence="3">Transcriptional regulator</fullName>
    </submittedName>
</protein>
<keyword evidence="4" id="KW-1185">Reference proteome</keyword>
<dbReference type="PANTHER" id="PTHR46797">
    <property type="entry name" value="HTH-TYPE TRANSCRIPTIONAL REGULATOR"/>
    <property type="match status" value="1"/>
</dbReference>
<gene>
    <name evidence="3" type="ORF">MM59RIKEN_15130</name>
</gene>
<dbReference type="RefSeq" id="WP_187030162.1">
    <property type="nucleotide sequence ID" value="NZ_AP023420.1"/>
</dbReference>
<feature type="domain" description="HTH cro/C1-type" evidence="2">
    <location>
        <begin position="21"/>
        <end position="79"/>
    </location>
</feature>
<organism evidence="3 4">
    <name type="scientific">Pusillibacter faecalis</name>
    <dbReference type="NCBI Taxonomy" id="2714358"/>
    <lineage>
        <taxon>Bacteria</taxon>
        <taxon>Bacillati</taxon>
        <taxon>Bacillota</taxon>
        <taxon>Clostridia</taxon>
        <taxon>Eubacteriales</taxon>
        <taxon>Oscillospiraceae</taxon>
        <taxon>Pusillibacter</taxon>
    </lineage>
</organism>
<dbReference type="EMBL" id="AP023420">
    <property type="protein sequence ID" value="BCK84194.1"/>
    <property type="molecule type" value="Genomic_DNA"/>
</dbReference>
<dbReference type="InterPro" id="IPR050807">
    <property type="entry name" value="TransReg_Diox_bact_type"/>
</dbReference>
<dbReference type="Pfam" id="PF01381">
    <property type="entry name" value="HTH_3"/>
    <property type="match status" value="1"/>
</dbReference>